<evidence type="ECO:0000313" key="12">
    <source>
        <dbReference type="EMBL" id="MFC4077592.1"/>
    </source>
</evidence>
<evidence type="ECO:0000256" key="6">
    <source>
        <dbReference type="ARBA" id="ARBA00022679"/>
    </source>
</evidence>
<dbReference type="InterPro" id="IPR015424">
    <property type="entry name" value="PyrdxlP-dep_Trfase"/>
</dbReference>
<dbReference type="SUPFAM" id="SSF53383">
    <property type="entry name" value="PLP-dependent transferases"/>
    <property type="match status" value="1"/>
</dbReference>
<dbReference type="CDD" id="cd06454">
    <property type="entry name" value="KBL_like"/>
    <property type="match status" value="1"/>
</dbReference>
<dbReference type="PROSITE" id="PS00599">
    <property type="entry name" value="AA_TRANSFER_CLASS_2"/>
    <property type="match status" value="1"/>
</dbReference>
<gene>
    <name evidence="12" type="primary">bioF</name>
    <name evidence="12" type="ORF">ACFOUO_12370</name>
</gene>
<organism evidence="12 13">
    <name type="scientific">Salinithrix halophila</name>
    <dbReference type="NCBI Taxonomy" id="1485204"/>
    <lineage>
        <taxon>Bacteria</taxon>
        <taxon>Bacillati</taxon>
        <taxon>Bacillota</taxon>
        <taxon>Bacilli</taxon>
        <taxon>Bacillales</taxon>
        <taxon>Thermoactinomycetaceae</taxon>
        <taxon>Salinithrix</taxon>
    </lineage>
</organism>
<dbReference type="InterPro" id="IPR015422">
    <property type="entry name" value="PyrdxlP-dep_Trfase_small"/>
</dbReference>
<evidence type="ECO:0000256" key="1">
    <source>
        <dbReference type="ARBA" id="ARBA00001933"/>
    </source>
</evidence>
<dbReference type="InterPro" id="IPR015421">
    <property type="entry name" value="PyrdxlP-dep_Trfase_major"/>
</dbReference>
<name>A0ABV8JLI7_9BACL</name>
<dbReference type="PANTHER" id="PTHR13693">
    <property type="entry name" value="CLASS II AMINOTRANSFERASE/8-AMINO-7-OXONONANOATE SYNTHASE"/>
    <property type="match status" value="1"/>
</dbReference>
<keyword evidence="13" id="KW-1185">Reference proteome</keyword>
<evidence type="ECO:0000256" key="2">
    <source>
        <dbReference type="ARBA" id="ARBA00002513"/>
    </source>
</evidence>
<dbReference type="InterPro" id="IPR004723">
    <property type="entry name" value="AONS_Archaea/Proteobacteria"/>
</dbReference>
<dbReference type="PANTHER" id="PTHR13693:SF100">
    <property type="entry name" value="8-AMINO-7-OXONONANOATE SYNTHASE"/>
    <property type="match status" value="1"/>
</dbReference>
<dbReference type="Gene3D" id="3.40.640.10">
    <property type="entry name" value="Type I PLP-dependent aspartate aminotransferase-like (Major domain)"/>
    <property type="match status" value="1"/>
</dbReference>
<comment type="similarity">
    <text evidence="4 10">Belongs to the class-II pyridoxal-phosphate-dependent aminotransferase family. BioF subfamily.</text>
</comment>
<evidence type="ECO:0000313" key="13">
    <source>
        <dbReference type="Proteomes" id="UP001595843"/>
    </source>
</evidence>
<sequence length="394" mass="42901">MTDWDRDIRRRLHDLDGQGLLRERRPVSNAAFPVLEREGASLINFSSNNYLGLAGNTKIVQAEGKGAYSGAGATASRLITGTDEGTKMLEKELATYKGTEAALIFGSGYAANLGVLSALLGREDAVFSDRLNHASIVDGIRLSGARCFRYRHGDADHLETLLQKADRQGFRKKLIVTDTVFSMDGDIAPLADLLELKERFGAALMVDDAHGGGVFGPEGKGVVHQLGLGDRVDLHMGTFSKAFGVYGAYVAGRENWIRYLVNTSRSWIYTTALPPAVTAGIAASLQLVRQGEDLRQSLREKSRWFRNELQRAGFDTGPSASQIIPVMVGENRASLRFSQRLADRGVLAVGIRPPTVPKGTARIRFSLMANHRCEDLEQALEAITETGRELGVIA</sequence>
<accession>A0ABV8JLI7</accession>
<reference evidence="13" key="1">
    <citation type="journal article" date="2019" name="Int. J. Syst. Evol. Microbiol.">
        <title>The Global Catalogue of Microorganisms (GCM) 10K type strain sequencing project: providing services to taxonomists for standard genome sequencing and annotation.</title>
        <authorList>
            <consortium name="The Broad Institute Genomics Platform"/>
            <consortium name="The Broad Institute Genome Sequencing Center for Infectious Disease"/>
            <person name="Wu L."/>
            <person name="Ma J."/>
        </authorList>
    </citation>
    <scope>NUCLEOTIDE SEQUENCE [LARGE SCALE GENOMIC DNA]</scope>
    <source>
        <strain evidence="13">IBRC-M 10813</strain>
    </source>
</reference>
<keyword evidence="8 10" id="KW-0663">Pyridoxal phosphate</keyword>
<dbReference type="EMBL" id="JBHSAP010000015">
    <property type="protein sequence ID" value="MFC4077592.1"/>
    <property type="molecule type" value="Genomic_DNA"/>
</dbReference>
<feature type="domain" description="Aminotransferase class I/classII large" evidence="11">
    <location>
        <begin position="42"/>
        <end position="383"/>
    </location>
</feature>
<evidence type="ECO:0000256" key="4">
    <source>
        <dbReference type="ARBA" id="ARBA00010008"/>
    </source>
</evidence>
<dbReference type="InterPro" id="IPR004839">
    <property type="entry name" value="Aminotransferase_I/II_large"/>
</dbReference>
<evidence type="ECO:0000256" key="8">
    <source>
        <dbReference type="ARBA" id="ARBA00022898"/>
    </source>
</evidence>
<dbReference type="NCBIfam" id="TIGR00858">
    <property type="entry name" value="bioF"/>
    <property type="match status" value="1"/>
</dbReference>
<dbReference type="Proteomes" id="UP001595843">
    <property type="component" value="Unassembled WGS sequence"/>
</dbReference>
<evidence type="ECO:0000256" key="5">
    <source>
        <dbReference type="ARBA" id="ARBA00011738"/>
    </source>
</evidence>
<keyword evidence="12" id="KW-0012">Acyltransferase</keyword>
<dbReference type="EC" id="2.3.1.47" evidence="10"/>
<comment type="function">
    <text evidence="2 10">Catalyzes the decarboxylative condensation of pimeloyl-[acyl-carrier protein] and L-alanine to produce 8-amino-7-oxononanoate (AON), [acyl-carrier protein], and carbon dioxide.</text>
</comment>
<proteinExistence type="inferred from homology"/>
<comment type="catalytic activity">
    <reaction evidence="9 10">
        <text>6-carboxyhexanoyl-[ACP] + L-alanine + H(+) = (8S)-8-amino-7-oxononanoate + holo-[ACP] + CO2</text>
        <dbReference type="Rhea" id="RHEA:42288"/>
        <dbReference type="Rhea" id="RHEA-COMP:9685"/>
        <dbReference type="Rhea" id="RHEA-COMP:9955"/>
        <dbReference type="ChEBI" id="CHEBI:15378"/>
        <dbReference type="ChEBI" id="CHEBI:16526"/>
        <dbReference type="ChEBI" id="CHEBI:57972"/>
        <dbReference type="ChEBI" id="CHEBI:64479"/>
        <dbReference type="ChEBI" id="CHEBI:78846"/>
        <dbReference type="ChEBI" id="CHEBI:149468"/>
        <dbReference type="EC" id="2.3.1.47"/>
    </reaction>
</comment>
<keyword evidence="7" id="KW-0093">Biotin biosynthesis</keyword>
<dbReference type="Gene3D" id="3.90.1150.10">
    <property type="entry name" value="Aspartate Aminotransferase, domain 1"/>
    <property type="match status" value="1"/>
</dbReference>
<evidence type="ECO:0000256" key="7">
    <source>
        <dbReference type="ARBA" id="ARBA00022756"/>
    </source>
</evidence>
<comment type="cofactor">
    <cofactor evidence="1 10">
        <name>pyridoxal 5'-phosphate</name>
        <dbReference type="ChEBI" id="CHEBI:597326"/>
    </cofactor>
</comment>
<comment type="caution">
    <text evidence="12">The sequence shown here is derived from an EMBL/GenBank/DDBJ whole genome shotgun (WGS) entry which is preliminary data.</text>
</comment>
<protein>
    <recommendedName>
        <fullName evidence="10">8-amino-7-ketopelargonate synthase</fullName>
        <ecNumber evidence="10">2.3.1.47</ecNumber>
    </recommendedName>
</protein>
<evidence type="ECO:0000259" key="11">
    <source>
        <dbReference type="Pfam" id="PF00155"/>
    </source>
</evidence>
<dbReference type="GO" id="GO:0008710">
    <property type="term" value="F:8-amino-7-oxononanoate synthase activity"/>
    <property type="evidence" value="ECO:0007669"/>
    <property type="project" value="UniProtKB-EC"/>
</dbReference>
<evidence type="ECO:0000256" key="9">
    <source>
        <dbReference type="ARBA" id="ARBA00047715"/>
    </source>
</evidence>
<evidence type="ECO:0000256" key="3">
    <source>
        <dbReference type="ARBA" id="ARBA00004746"/>
    </source>
</evidence>
<dbReference type="RefSeq" id="WP_380705400.1">
    <property type="nucleotide sequence ID" value="NZ_JBHSAP010000015.1"/>
</dbReference>
<evidence type="ECO:0000256" key="10">
    <source>
        <dbReference type="RuleBase" id="RU003693"/>
    </source>
</evidence>
<comment type="pathway">
    <text evidence="3 10">Cofactor biosynthesis; biotin biosynthesis.</text>
</comment>
<keyword evidence="6 10" id="KW-0808">Transferase</keyword>
<dbReference type="Pfam" id="PF00155">
    <property type="entry name" value="Aminotran_1_2"/>
    <property type="match status" value="1"/>
</dbReference>
<comment type="subunit">
    <text evidence="5 10">Homodimer.</text>
</comment>
<dbReference type="InterPro" id="IPR050087">
    <property type="entry name" value="AON_synthase_class-II"/>
</dbReference>
<dbReference type="InterPro" id="IPR001917">
    <property type="entry name" value="Aminotrans_II_pyridoxalP_BS"/>
</dbReference>